<dbReference type="InterPro" id="IPR010414">
    <property type="entry name" value="FRG1"/>
</dbReference>
<dbReference type="InterPro" id="IPR008999">
    <property type="entry name" value="Actin-crosslinking"/>
</dbReference>
<dbReference type="EMBL" id="UYWW01000104">
    <property type="protein sequence ID" value="VDM07283.1"/>
    <property type="molecule type" value="Genomic_DNA"/>
</dbReference>
<evidence type="ECO:0000313" key="4">
    <source>
        <dbReference type="EMBL" id="VDM07283.1"/>
    </source>
</evidence>
<dbReference type="FunCoup" id="A0A3P7DDL9">
    <property type="interactions" value="1830"/>
</dbReference>
<sequence>MVNRSCVVSAEFSAYYKVFAFTLLICTGGWRSIENETDLRGGINICIECDTTPGTYLAAMDNGRFTIGGPHLAGEGPNPEEMLTLIKTPDDMLISMKTGFGKYVGVDSEGNLIATADAVGTRERMIVVFQEGKTAMQSASNNLFLSMKPDAEGYVHVTSRKAEADEMIKLRTDSKKEGPIDWRSEEDRKSAAECETSYVYVFFPLYLEFLKTLHSKVALKGKYININLDDKESVRRAQQEGNLHELLLERRVKTKSDKYC</sequence>
<dbReference type="Gene3D" id="2.80.10.50">
    <property type="match status" value="1"/>
</dbReference>
<dbReference type="Proteomes" id="UP000270924">
    <property type="component" value="Unassembled WGS sequence"/>
</dbReference>
<dbReference type="OrthoDB" id="5539371at2759"/>
<dbReference type="GO" id="GO:0051015">
    <property type="term" value="F:actin filament binding"/>
    <property type="evidence" value="ECO:0007669"/>
    <property type="project" value="TreeGrafter"/>
</dbReference>
<keyword evidence="3" id="KW-0539">Nucleus</keyword>
<dbReference type="PANTHER" id="PTHR12928">
    <property type="entry name" value="FRG1 PROTEIN"/>
    <property type="match status" value="1"/>
</dbReference>
<protein>
    <recommendedName>
        <fullName evidence="6">FRG1 protein</fullName>
    </recommendedName>
</protein>
<comment type="subcellular location">
    <subcellularLocation>
        <location evidence="1">Nucleus</location>
        <location evidence="1">Nucleolus</location>
    </subcellularLocation>
</comment>
<organism evidence="4 5">
    <name type="scientific">Wuchereria bancrofti</name>
    <dbReference type="NCBI Taxonomy" id="6293"/>
    <lineage>
        <taxon>Eukaryota</taxon>
        <taxon>Metazoa</taxon>
        <taxon>Ecdysozoa</taxon>
        <taxon>Nematoda</taxon>
        <taxon>Chromadorea</taxon>
        <taxon>Rhabditida</taxon>
        <taxon>Spirurina</taxon>
        <taxon>Spiruromorpha</taxon>
        <taxon>Filarioidea</taxon>
        <taxon>Onchocercidae</taxon>
        <taxon>Wuchereria</taxon>
    </lineage>
</organism>
<evidence type="ECO:0000256" key="1">
    <source>
        <dbReference type="ARBA" id="ARBA00004604"/>
    </source>
</evidence>
<dbReference type="CDD" id="cd23338">
    <property type="entry name" value="beta-trefoil_FSCN_FRG1"/>
    <property type="match status" value="1"/>
</dbReference>
<dbReference type="InParanoid" id="A0A3P7DDL9"/>
<keyword evidence="5" id="KW-1185">Reference proteome</keyword>
<comment type="similarity">
    <text evidence="2">Belongs to the FRG1 family.</text>
</comment>
<dbReference type="SUPFAM" id="SSF50405">
    <property type="entry name" value="Actin-crosslinking proteins"/>
    <property type="match status" value="1"/>
</dbReference>
<dbReference type="GO" id="GO:0005730">
    <property type="term" value="C:nucleolus"/>
    <property type="evidence" value="ECO:0007669"/>
    <property type="project" value="UniProtKB-SubCell"/>
</dbReference>
<proteinExistence type="inferred from homology"/>
<dbReference type="GO" id="GO:0071013">
    <property type="term" value="C:catalytic step 2 spliceosome"/>
    <property type="evidence" value="ECO:0007669"/>
    <property type="project" value="TreeGrafter"/>
</dbReference>
<dbReference type="PANTHER" id="PTHR12928:SF0">
    <property type="entry name" value="FSHD REGION GENE 1"/>
    <property type="match status" value="1"/>
</dbReference>
<dbReference type="OMA" id="CSQAYVK"/>
<evidence type="ECO:0000256" key="3">
    <source>
        <dbReference type="ARBA" id="ARBA00023242"/>
    </source>
</evidence>
<evidence type="ECO:0000313" key="5">
    <source>
        <dbReference type="Proteomes" id="UP000270924"/>
    </source>
</evidence>
<evidence type="ECO:0000256" key="2">
    <source>
        <dbReference type="ARBA" id="ARBA00010878"/>
    </source>
</evidence>
<evidence type="ECO:0008006" key="6">
    <source>
        <dbReference type="Google" id="ProtNLM"/>
    </source>
</evidence>
<reference evidence="4 5" key="1">
    <citation type="submission" date="2018-11" db="EMBL/GenBank/DDBJ databases">
        <authorList>
            <consortium name="Pathogen Informatics"/>
        </authorList>
    </citation>
    <scope>NUCLEOTIDE SEQUENCE [LARGE SCALE GENOMIC DNA]</scope>
</reference>
<name>A0A3P7DDL9_WUCBA</name>
<dbReference type="GO" id="GO:0055120">
    <property type="term" value="C:striated muscle dense body"/>
    <property type="evidence" value="ECO:0007669"/>
    <property type="project" value="TreeGrafter"/>
</dbReference>
<dbReference type="AlphaFoldDB" id="A0A3P7DDL9"/>
<gene>
    <name evidence="4" type="ORF">WBA_LOCUS669</name>
</gene>
<accession>A0A3P7DDL9</accession>
<dbReference type="Pfam" id="PF06229">
    <property type="entry name" value="FRG1"/>
    <property type="match status" value="1"/>
</dbReference>